<dbReference type="InterPro" id="IPR005025">
    <property type="entry name" value="FMN_Rdtase-like_dom"/>
</dbReference>
<dbReference type="InterPro" id="IPR029039">
    <property type="entry name" value="Flavoprotein-like_sf"/>
</dbReference>
<name>A0AAP3E7V9_9EURY</name>
<evidence type="ECO:0000256" key="2">
    <source>
        <dbReference type="ARBA" id="ARBA00038292"/>
    </source>
</evidence>
<dbReference type="SUPFAM" id="SSF52218">
    <property type="entry name" value="Flavoproteins"/>
    <property type="match status" value="1"/>
</dbReference>
<keyword evidence="5" id="KW-1185">Reference proteome</keyword>
<dbReference type="GO" id="GO:0016491">
    <property type="term" value="F:oxidoreductase activity"/>
    <property type="evidence" value="ECO:0007669"/>
    <property type="project" value="InterPro"/>
</dbReference>
<dbReference type="PANTHER" id="PTHR30543:SF21">
    <property type="entry name" value="NAD(P)H-DEPENDENT FMN REDUCTASE LOT6"/>
    <property type="match status" value="1"/>
</dbReference>
<dbReference type="EMBL" id="JAOPJZ010000027">
    <property type="protein sequence ID" value="MCU4754031.1"/>
    <property type="molecule type" value="Genomic_DNA"/>
</dbReference>
<dbReference type="PANTHER" id="PTHR30543">
    <property type="entry name" value="CHROMATE REDUCTASE"/>
    <property type="match status" value="1"/>
</dbReference>
<sequence length="192" mass="20598">MTDVHVVAVCGSLREESFTRTTLERALEAADDVGAETDLLDLREFDLPLFDGDVDREAAGDAAELARVLREADAIILGSPMYHGSYSSPLKTALDYCGFEEFEDKTVGLVGVAGGSFPVTTLEHLRSVCRALNAWVLPHQVAVPQASNAIEDGTFVDGKLEDRVATLGRRVVQYAAIEPDPGSFEGDQNVGA</sequence>
<dbReference type="Pfam" id="PF03358">
    <property type="entry name" value="FMN_red"/>
    <property type="match status" value="1"/>
</dbReference>
<dbReference type="Gene3D" id="3.40.50.360">
    <property type="match status" value="1"/>
</dbReference>
<gene>
    <name evidence="4" type="ORF">OB919_18955</name>
</gene>
<dbReference type="GO" id="GO:0005829">
    <property type="term" value="C:cytosol"/>
    <property type="evidence" value="ECO:0007669"/>
    <property type="project" value="TreeGrafter"/>
</dbReference>
<comment type="caution">
    <text evidence="4">The sequence shown here is derived from an EMBL/GenBank/DDBJ whole genome shotgun (WGS) entry which is preliminary data.</text>
</comment>
<feature type="domain" description="NADPH-dependent FMN reductase-like" evidence="3">
    <location>
        <begin position="5"/>
        <end position="146"/>
    </location>
</feature>
<accession>A0AAP3E7V9</accession>
<dbReference type="RefSeq" id="WP_342810337.1">
    <property type="nucleotide sequence ID" value="NZ_JAOPJZ010000027.1"/>
</dbReference>
<proteinExistence type="inferred from homology"/>
<comment type="cofactor">
    <cofactor evidence="1">
        <name>[4Fe-4S] cluster</name>
        <dbReference type="ChEBI" id="CHEBI:49883"/>
    </cofactor>
</comment>
<organism evidence="4 5">
    <name type="scientific">Natronosalvus hydrolyticus</name>
    <dbReference type="NCBI Taxonomy" id="2979988"/>
    <lineage>
        <taxon>Archaea</taxon>
        <taxon>Methanobacteriati</taxon>
        <taxon>Methanobacteriota</taxon>
        <taxon>Stenosarchaea group</taxon>
        <taxon>Halobacteria</taxon>
        <taxon>Halobacteriales</taxon>
        <taxon>Natrialbaceae</taxon>
        <taxon>Natronosalvus</taxon>
    </lineage>
</organism>
<protein>
    <submittedName>
        <fullName evidence="4">NAD(P)H-dependent oxidoreductase</fullName>
    </submittedName>
</protein>
<dbReference type="InterPro" id="IPR050712">
    <property type="entry name" value="NAD(P)H-dep_reductase"/>
</dbReference>
<dbReference type="Proteomes" id="UP001321047">
    <property type="component" value="Unassembled WGS sequence"/>
</dbReference>
<evidence type="ECO:0000313" key="5">
    <source>
        <dbReference type="Proteomes" id="UP001321047"/>
    </source>
</evidence>
<comment type="similarity">
    <text evidence="2">Belongs to the SsuE family. Isf subfamily.</text>
</comment>
<evidence type="ECO:0000256" key="1">
    <source>
        <dbReference type="ARBA" id="ARBA00001966"/>
    </source>
</evidence>
<evidence type="ECO:0000259" key="3">
    <source>
        <dbReference type="Pfam" id="PF03358"/>
    </source>
</evidence>
<dbReference type="AlphaFoldDB" id="A0AAP3E7V9"/>
<evidence type="ECO:0000313" key="4">
    <source>
        <dbReference type="EMBL" id="MCU4754031.1"/>
    </source>
</evidence>
<reference evidence="4 5" key="1">
    <citation type="submission" date="2022-09" db="EMBL/GenBank/DDBJ databases">
        <title>Enrichment on poylsaccharides allowed isolation of novel metabolic and taxonomic groups of Haloarchaea.</title>
        <authorList>
            <person name="Sorokin D.Y."/>
            <person name="Elcheninov A.G."/>
            <person name="Khizhniak T.V."/>
            <person name="Kolganova T.V."/>
            <person name="Kublanov I.V."/>
        </authorList>
    </citation>
    <scope>NUCLEOTIDE SEQUENCE [LARGE SCALE GENOMIC DNA]</scope>
    <source>
        <strain evidence="4 5">AArc-curdl1</strain>
    </source>
</reference>
<dbReference type="GO" id="GO:0010181">
    <property type="term" value="F:FMN binding"/>
    <property type="evidence" value="ECO:0007669"/>
    <property type="project" value="TreeGrafter"/>
</dbReference>